<reference evidence="2" key="1">
    <citation type="journal article" date="2019" name="Int. J. Syst. Evol. Microbiol.">
        <title>The Global Catalogue of Microorganisms (GCM) 10K type strain sequencing project: providing services to taxonomists for standard genome sequencing and annotation.</title>
        <authorList>
            <consortium name="The Broad Institute Genomics Platform"/>
            <consortium name="The Broad Institute Genome Sequencing Center for Infectious Disease"/>
            <person name="Wu L."/>
            <person name="Ma J."/>
        </authorList>
    </citation>
    <scope>NUCLEOTIDE SEQUENCE [LARGE SCALE GENOMIC DNA]</scope>
    <source>
        <strain evidence="2">NBRC 108755</strain>
    </source>
</reference>
<evidence type="ECO:0000313" key="2">
    <source>
        <dbReference type="Proteomes" id="UP001157069"/>
    </source>
</evidence>
<dbReference type="Proteomes" id="UP001157069">
    <property type="component" value="Unassembled WGS sequence"/>
</dbReference>
<evidence type="ECO:0008006" key="3">
    <source>
        <dbReference type="Google" id="ProtNLM"/>
    </source>
</evidence>
<name>A0ABQ6JZY3_9MICO</name>
<protein>
    <recommendedName>
        <fullName evidence="3">Siderophore-interacting protein</fullName>
    </recommendedName>
</protein>
<evidence type="ECO:0000313" key="1">
    <source>
        <dbReference type="EMBL" id="GMA92840.1"/>
    </source>
</evidence>
<gene>
    <name evidence="1" type="ORF">GCM10025869_33690</name>
</gene>
<accession>A0ABQ6JZY3</accession>
<dbReference type="EMBL" id="BSVA01000001">
    <property type="protein sequence ID" value="GMA92840.1"/>
    <property type="molecule type" value="Genomic_DNA"/>
</dbReference>
<proteinExistence type="predicted"/>
<keyword evidence="2" id="KW-1185">Reference proteome</keyword>
<organism evidence="1 2">
    <name type="scientific">Homoserinibacter gongjuensis</name>
    <dbReference type="NCBI Taxonomy" id="1162968"/>
    <lineage>
        <taxon>Bacteria</taxon>
        <taxon>Bacillati</taxon>
        <taxon>Actinomycetota</taxon>
        <taxon>Actinomycetes</taxon>
        <taxon>Micrococcales</taxon>
        <taxon>Microbacteriaceae</taxon>
        <taxon>Homoserinibacter</taxon>
    </lineage>
</organism>
<sequence>MRELWLAAESGDEHRLSEILDPKVAVVVESQDVRASGARVTYGVKDATTLLVHGMGKRAGLKITPRSVNSQAGLLLTRDGEAAALITVDFNGPLVSVVWIRLHPEILRHGNGV</sequence>
<comment type="caution">
    <text evidence="1">The sequence shown here is derived from an EMBL/GenBank/DDBJ whole genome shotgun (WGS) entry which is preliminary data.</text>
</comment>
<dbReference type="RefSeq" id="WP_284301615.1">
    <property type="nucleotide sequence ID" value="NZ_BSVA01000001.1"/>
</dbReference>